<proteinExistence type="predicted"/>
<sequence length="258" mass="28367">MVIKNKYLYYKTLGGFTSALLNGYISSDSIAFIEDVLLIWTHGILYGGGSGLIDDDLSTTSENAVQNKVVTAAISAKADSDELKYYSTKNEFKLFADSIDAKVNKSKGYFSSQAALLEAFPSPTVGEWAIVQKGGRVVVFECLEDGIWTDTNKNYDTTIDLSEYVKAKYLEDYIKKKDAQEKLVSGVNIKTINGRSILGSGDMLVANGSSKDGTKHVFVTQGEYDSMPEHDINTIYFVYDGTTVEGWGFGDKLPIILK</sequence>
<evidence type="ECO:0000313" key="2">
    <source>
        <dbReference type="Proteomes" id="UP000594103"/>
    </source>
</evidence>
<dbReference type="Proteomes" id="UP000594103">
    <property type="component" value="Segment"/>
</dbReference>
<evidence type="ECO:0000313" key="1">
    <source>
        <dbReference type="EMBL" id="QOR57803.1"/>
    </source>
</evidence>
<protein>
    <submittedName>
        <fullName evidence="1">Uncharacterized protein</fullName>
    </submittedName>
</protein>
<dbReference type="GeneID" id="65131968"/>
<dbReference type="RefSeq" id="YP_010113443.1">
    <property type="nucleotide sequence ID" value="NC_055903.1"/>
</dbReference>
<keyword evidence="2" id="KW-1185">Reference proteome</keyword>
<organism evidence="1 2">
    <name type="scientific">uncultured phage cr272_1</name>
    <dbReference type="NCBI Taxonomy" id="2772094"/>
    <lineage>
        <taxon>Viruses</taxon>
        <taxon>Duplodnaviria</taxon>
        <taxon>Heunggongvirae</taxon>
        <taxon>Uroviricota</taxon>
        <taxon>Caudoviricetes</taxon>
        <taxon>Crassvirales</taxon>
        <taxon>Suoliviridae</taxon>
        <taxon>Oafivirinae</taxon>
        <taxon>Buhlduvirus</taxon>
        <taxon>Buhlduvirus porcinus</taxon>
    </lineage>
</organism>
<reference evidence="1 2" key="1">
    <citation type="submission" date="2020-07" db="EMBL/GenBank/DDBJ databases">
        <title>Taxonomic proposal: Crassvirales, a new order of highly abundant and diverse bacterial viruses.</title>
        <authorList>
            <person name="Shkoporov A.N."/>
            <person name="Stockdale S.R."/>
            <person name="Guerin E."/>
            <person name="Ross R.P."/>
            <person name="Hill C."/>
        </authorList>
    </citation>
    <scope>NUCLEOTIDE SEQUENCE [LARGE SCALE GENOMIC DNA]</scope>
</reference>
<name>A0A7M1RTT7_9CAUD</name>
<dbReference type="KEGG" id="vg:65131968"/>
<dbReference type="EMBL" id="MT774410">
    <property type="protein sequence ID" value="QOR57803.1"/>
    <property type="molecule type" value="Genomic_DNA"/>
</dbReference>
<accession>A0A7M1RTT7</accession>